<feature type="domain" description="C-type lectin" evidence="2">
    <location>
        <begin position="14"/>
        <end position="86"/>
    </location>
</feature>
<dbReference type="EMBL" id="JARBDR010000337">
    <property type="protein sequence ID" value="KAJ8314421.1"/>
    <property type="molecule type" value="Genomic_DNA"/>
</dbReference>
<dbReference type="InterPro" id="IPR016187">
    <property type="entry name" value="CTDL_fold"/>
</dbReference>
<dbReference type="Gene3D" id="3.10.100.10">
    <property type="entry name" value="Mannose-Binding Protein A, subunit A"/>
    <property type="match status" value="1"/>
</dbReference>
<keyword evidence="4" id="KW-1185">Reference proteome</keyword>
<dbReference type="CDD" id="cd00037">
    <property type="entry name" value="CLECT"/>
    <property type="match status" value="1"/>
</dbReference>
<evidence type="ECO:0000256" key="1">
    <source>
        <dbReference type="ARBA" id="ARBA00023157"/>
    </source>
</evidence>
<dbReference type="InterPro" id="IPR016186">
    <property type="entry name" value="C-type_lectin-like/link_sf"/>
</dbReference>
<keyword evidence="1" id="KW-1015">Disulfide bond</keyword>
<dbReference type="InterPro" id="IPR018378">
    <property type="entry name" value="C-type_lectin_CS"/>
</dbReference>
<proteinExistence type="predicted"/>
<comment type="caution">
    <text evidence="3">The sequence shown here is derived from an EMBL/GenBank/DDBJ whole genome shotgun (WGS) entry which is preliminary data.</text>
</comment>
<evidence type="ECO:0000313" key="3">
    <source>
        <dbReference type="EMBL" id="KAJ8314421.1"/>
    </source>
</evidence>
<name>A0ABQ9FAS9_TEGGR</name>
<dbReference type="SUPFAM" id="SSF56436">
    <property type="entry name" value="C-type lectin-like"/>
    <property type="match status" value="1"/>
</dbReference>
<dbReference type="InterPro" id="IPR001304">
    <property type="entry name" value="C-type_lectin-like"/>
</dbReference>
<gene>
    <name evidence="3" type="ORF">KUTeg_006571</name>
</gene>
<evidence type="ECO:0000313" key="4">
    <source>
        <dbReference type="Proteomes" id="UP001217089"/>
    </source>
</evidence>
<dbReference type="Proteomes" id="UP001217089">
    <property type="component" value="Unassembled WGS sequence"/>
</dbReference>
<dbReference type="PROSITE" id="PS50041">
    <property type="entry name" value="C_TYPE_LECTIN_2"/>
    <property type="match status" value="1"/>
</dbReference>
<reference evidence="3 4" key="1">
    <citation type="submission" date="2022-12" db="EMBL/GenBank/DDBJ databases">
        <title>Chromosome-level genome of Tegillarca granosa.</title>
        <authorList>
            <person name="Kim J."/>
        </authorList>
    </citation>
    <scope>NUCLEOTIDE SEQUENCE [LARGE SCALE GENOMIC DNA]</scope>
    <source>
        <strain evidence="3">Teg-2019</strain>
        <tissue evidence="3">Adductor muscle</tissue>
    </source>
</reference>
<protein>
    <recommendedName>
        <fullName evidence="2">C-type lectin domain-containing protein</fullName>
    </recommendedName>
</protein>
<dbReference type="PROSITE" id="PS00615">
    <property type="entry name" value="C_TYPE_LECTIN_1"/>
    <property type="match status" value="1"/>
</dbReference>
<dbReference type="PANTHER" id="PTHR22803">
    <property type="entry name" value="MANNOSE, PHOSPHOLIPASE, LECTIN RECEPTOR RELATED"/>
    <property type="match status" value="1"/>
</dbReference>
<accession>A0ABQ9FAS9</accession>
<dbReference type="Pfam" id="PF00059">
    <property type="entry name" value="Lectin_C"/>
    <property type="match status" value="1"/>
</dbReference>
<organism evidence="3 4">
    <name type="scientific">Tegillarca granosa</name>
    <name type="common">Malaysian cockle</name>
    <name type="synonym">Anadara granosa</name>
    <dbReference type="NCBI Taxonomy" id="220873"/>
    <lineage>
        <taxon>Eukaryota</taxon>
        <taxon>Metazoa</taxon>
        <taxon>Spiralia</taxon>
        <taxon>Lophotrochozoa</taxon>
        <taxon>Mollusca</taxon>
        <taxon>Bivalvia</taxon>
        <taxon>Autobranchia</taxon>
        <taxon>Pteriomorphia</taxon>
        <taxon>Arcoida</taxon>
        <taxon>Arcoidea</taxon>
        <taxon>Arcidae</taxon>
        <taxon>Tegillarca</taxon>
    </lineage>
</organism>
<evidence type="ECO:0000259" key="2">
    <source>
        <dbReference type="PROSITE" id="PS50041"/>
    </source>
</evidence>
<dbReference type="InterPro" id="IPR050111">
    <property type="entry name" value="C-type_lectin/snaclec_domain"/>
</dbReference>
<sequence>MKALFLVFAQLSHTHFWIDGTDREVQGNWFWEWTGEQIAPMYTNWHTAGNEPNNLGGNEHCLEYGPVYGYQWNDIPCSHHFSAICEKD</sequence>